<proteinExistence type="predicted"/>
<dbReference type="Proteomes" id="UP001295444">
    <property type="component" value="Chromosome 04"/>
</dbReference>
<evidence type="ECO:0000313" key="3">
    <source>
        <dbReference type="Proteomes" id="UP001295444"/>
    </source>
</evidence>
<organism evidence="2 3">
    <name type="scientific">Pelobates cultripes</name>
    <name type="common">Western spadefoot toad</name>
    <dbReference type="NCBI Taxonomy" id="61616"/>
    <lineage>
        <taxon>Eukaryota</taxon>
        <taxon>Metazoa</taxon>
        <taxon>Chordata</taxon>
        <taxon>Craniata</taxon>
        <taxon>Vertebrata</taxon>
        <taxon>Euteleostomi</taxon>
        <taxon>Amphibia</taxon>
        <taxon>Batrachia</taxon>
        <taxon>Anura</taxon>
        <taxon>Pelobatoidea</taxon>
        <taxon>Pelobatidae</taxon>
        <taxon>Pelobates</taxon>
    </lineage>
</organism>
<name>A0AAD1RZA9_PELCU</name>
<sequence>MHFGTNYRPMPLPTNPTRVPEAITTAWGRRTISCTCCPSVEPDNHRKQPPTHQAAYPSRLKTPRGTASLQQPCKREITRHDRSHPRPATNLRQGTDLIHMNTRDTGLAILTLLQTWSWKRAMKRHTAVDNRWDSPTLVSPLPLLGIG</sequence>
<reference evidence="2" key="1">
    <citation type="submission" date="2022-03" db="EMBL/GenBank/DDBJ databases">
        <authorList>
            <person name="Alioto T."/>
            <person name="Alioto T."/>
            <person name="Gomez Garrido J."/>
        </authorList>
    </citation>
    <scope>NUCLEOTIDE SEQUENCE</scope>
</reference>
<evidence type="ECO:0000256" key="1">
    <source>
        <dbReference type="SAM" id="MobiDB-lite"/>
    </source>
</evidence>
<protein>
    <submittedName>
        <fullName evidence="2">Uncharacterized protein</fullName>
    </submittedName>
</protein>
<gene>
    <name evidence="2" type="ORF">PECUL_23A022807</name>
</gene>
<keyword evidence="3" id="KW-1185">Reference proteome</keyword>
<accession>A0AAD1RZA9</accession>
<evidence type="ECO:0000313" key="2">
    <source>
        <dbReference type="EMBL" id="CAH2284462.1"/>
    </source>
</evidence>
<dbReference type="AlphaFoldDB" id="A0AAD1RZA9"/>
<feature type="region of interest" description="Disordered" evidence="1">
    <location>
        <begin position="40"/>
        <end position="72"/>
    </location>
</feature>
<dbReference type="EMBL" id="OW240915">
    <property type="protein sequence ID" value="CAH2284462.1"/>
    <property type="molecule type" value="Genomic_DNA"/>
</dbReference>